<keyword evidence="1" id="KW-1133">Transmembrane helix</keyword>
<feature type="transmembrane region" description="Helical" evidence="1">
    <location>
        <begin position="140"/>
        <end position="163"/>
    </location>
</feature>
<dbReference type="Proteomes" id="UP000318878">
    <property type="component" value="Unassembled WGS sequence"/>
</dbReference>
<dbReference type="RefSeq" id="WP_222434801.1">
    <property type="nucleotide sequence ID" value="NZ_SJPF01000001.1"/>
</dbReference>
<reference evidence="2 3" key="1">
    <citation type="submission" date="2019-02" db="EMBL/GenBank/DDBJ databases">
        <title>Deep-cultivation of Planctomycetes and their phenomic and genomic characterization uncovers novel biology.</title>
        <authorList>
            <person name="Wiegand S."/>
            <person name="Jogler M."/>
            <person name="Boedeker C."/>
            <person name="Pinto D."/>
            <person name="Vollmers J."/>
            <person name="Rivas-Marin E."/>
            <person name="Kohn T."/>
            <person name="Peeters S.H."/>
            <person name="Heuer A."/>
            <person name="Rast P."/>
            <person name="Oberbeckmann S."/>
            <person name="Bunk B."/>
            <person name="Jeske O."/>
            <person name="Meyerdierks A."/>
            <person name="Storesund J.E."/>
            <person name="Kallscheuer N."/>
            <person name="Luecker S."/>
            <person name="Lage O.M."/>
            <person name="Pohl T."/>
            <person name="Merkel B.J."/>
            <person name="Hornburger P."/>
            <person name="Mueller R.-W."/>
            <person name="Bruemmer F."/>
            <person name="Labrenz M."/>
            <person name="Spormann A.M."/>
            <person name="Op Den Camp H."/>
            <person name="Overmann J."/>
            <person name="Amann R."/>
            <person name="Jetten M.S.M."/>
            <person name="Mascher T."/>
            <person name="Medema M.H."/>
            <person name="Devos D.P."/>
            <person name="Kaster A.-K."/>
            <person name="Ovreas L."/>
            <person name="Rohde M."/>
            <person name="Galperin M.Y."/>
            <person name="Jogler C."/>
        </authorList>
    </citation>
    <scope>NUCLEOTIDE SEQUENCE [LARGE SCALE GENOMIC DNA]</scope>
    <source>
        <strain evidence="2 3">Enr8</strain>
    </source>
</reference>
<evidence type="ECO:0000313" key="2">
    <source>
        <dbReference type="EMBL" id="TWT39555.1"/>
    </source>
</evidence>
<comment type="caution">
    <text evidence="2">The sequence shown here is derived from an EMBL/GenBank/DDBJ whole genome shotgun (WGS) entry which is preliminary data.</text>
</comment>
<organism evidence="2 3">
    <name type="scientific">Blastopirellula retiformator</name>
    <dbReference type="NCBI Taxonomy" id="2527970"/>
    <lineage>
        <taxon>Bacteria</taxon>
        <taxon>Pseudomonadati</taxon>
        <taxon>Planctomycetota</taxon>
        <taxon>Planctomycetia</taxon>
        <taxon>Pirellulales</taxon>
        <taxon>Pirellulaceae</taxon>
        <taxon>Blastopirellula</taxon>
    </lineage>
</organism>
<sequence length="181" mass="19214">MYCGLVGLFLVQLNLIAIGGALGRGRWLIRMLWCLLAIVTIFSLFSLGAWVLNGDRLNSTFSTAMVYGMVLNASLIGIGLLAFRGMTGKRLAFGGAATATSARFSLRQLMVVTAILCATLAMLAATNFQVGKLRLLEFSILVPAGILAAMGLAYTIPALGIVFRKLLGRTFGFRGSLSSVS</sequence>
<keyword evidence="1" id="KW-0812">Transmembrane</keyword>
<gene>
    <name evidence="2" type="ORF">Enr8_12550</name>
</gene>
<keyword evidence="3" id="KW-1185">Reference proteome</keyword>
<feature type="transmembrane region" description="Helical" evidence="1">
    <location>
        <begin position="64"/>
        <end position="83"/>
    </location>
</feature>
<protein>
    <submittedName>
        <fullName evidence="2">Uncharacterized protein</fullName>
    </submittedName>
</protein>
<name>A0A5C5VNQ9_9BACT</name>
<proteinExistence type="predicted"/>
<dbReference type="EMBL" id="SJPF01000001">
    <property type="protein sequence ID" value="TWT39555.1"/>
    <property type="molecule type" value="Genomic_DNA"/>
</dbReference>
<evidence type="ECO:0000256" key="1">
    <source>
        <dbReference type="SAM" id="Phobius"/>
    </source>
</evidence>
<keyword evidence="1" id="KW-0472">Membrane</keyword>
<feature type="transmembrane region" description="Helical" evidence="1">
    <location>
        <begin position="109"/>
        <end position="128"/>
    </location>
</feature>
<feature type="transmembrane region" description="Helical" evidence="1">
    <location>
        <begin position="6"/>
        <end position="25"/>
    </location>
</feature>
<dbReference type="AlphaFoldDB" id="A0A5C5VNQ9"/>
<evidence type="ECO:0000313" key="3">
    <source>
        <dbReference type="Proteomes" id="UP000318878"/>
    </source>
</evidence>
<accession>A0A5C5VNQ9</accession>
<feature type="transmembrane region" description="Helical" evidence="1">
    <location>
        <begin position="32"/>
        <end position="52"/>
    </location>
</feature>